<dbReference type="AlphaFoldDB" id="A0A4Q2D5Z5"/>
<sequence length="263" mass="28274">MRVGGVGSHGPAPGGVQLQLHWSWGSGGCGGDWCGEGEEYEGWRWLWAGVAGGWESVPRVCGSFEREPGQPHPYGREFPTAQGDELEVLENAGMGAHVGGAGAGLYQQQQQQQGTYDQYATGGRHQTQPSYDQPQGLQKNKSLVSHEAEIVYPTSYSTPPPPGYSSQQQQGYSSQQQQYAMQEEDDDADGGYVVTDDDAYNQRPPAQAPVAQAGGSGSGNPLPNPFDQGPQQGGLPQTGDRRFSDASEYEDEEPKRVLKVANQ</sequence>
<proteinExistence type="predicted"/>
<evidence type="ECO:0000313" key="2">
    <source>
        <dbReference type="EMBL" id="RXW14867.1"/>
    </source>
</evidence>
<dbReference type="STRING" id="2316362.A0A4Q2D5Z5"/>
<feature type="compositionally biased region" description="Low complexity" evidence="1">
    <location>
        <begin position="204"/>
        <end position="213"/>
    </location>
</feature>
<comment type="caution">
    <text evidence="2">The sequence shown here is derived from an EMBL/GenBank/DDBJ whole genome shotgun (WGS) entry which is preliminary data.</text>
</comment>
<feature type="compositionally biased region" description="Low complexity" evidence="1">
    <location>
        <begin position="108"/>
        <end position="123"/>
    </location>
</feature>
<evidence type="ECO:0000256" key="1">
    <source>
        <dbReference type="SAM" id="MobiDB-lite"/>
    </source>
</evidence>
<keyword evidence="3" id="KW-1185">Reference proteome</keyword>
<protein>
    <submittedName>
        <fullName evidence="2">Uncharacterized protein</fullName>
    </submittedName>
</protein>
<feature type="compositionally biased region" description="Polar residues" evidence="1">
    <location>
        <begin position="124"/>
        <end position="140"/>
    </location>
</feature>
<feature type="region of interest" description="Disordered" evidence="1">
    <location>
        <begin position="153"/>
        <end position="263"/>
    </location>
</feature>
<feature type="compositionally biased region" description="Acidic residues" evidence="1">
    <location>
        <begin position="182"/>
        <end position="199"/>
    </location>
</feature>
<evidence type="ECO:0000313" key="3">
    <source>
        <dbReference type="Proteomes" id="UP000290288"/>
    </source>
</evidence>
<dbReference type="PROSITE" id="PS51257">
    <property type="entry name" value="PROKAR_LIPOPROTEIN"/>
    <property type="match status" value="1"/>
</dbReference>
<feature type="region of interest" description="Disordered" evidence="1">
    <location>
        <begin position="108"/>
        <end position="140"/>
    </location>
</feature>
<dbReference type="Proteomes" id="UP000290288">
    <property type="component" value="Unassembled WGS sequence"/>
</dbReference>
<feature type="compositionally biased region" description="Low complexity" evidence="1">
    <location>
        <begin position="164"/>
        <end position="179"/>
    </location>
</feature>
<dbReference type="EMBL" id="SDEE01000633">
    <property type="protein sequence ID" value="RXW14867.1"/>
    <property type="molecule type" value="Genomic_DNA"/>
</dbReference>
<accession>A0A4Q2D5Z5</accession>
<organism evidence="2 3">
    <name type="scientific">Candolleomyces aberdarensis</name>
    <dbReference type="NCBI Taxonomy" id="2316362"/>
    <lineage>
        <taxon>Eukaryota</taxon>
        <taxon>Fungi</taxon>
        <taxon>Dikarya</taxon>
        <taxon>Basidiomycota</taxon>
        <taxon>Agaricomycotina</taxon>
        <taxon>Agaricomycetes</taxon>
        <taxon>Agaricomycetidae</taxon>
        <taxon>Agaricales</taxon>
        <taxon>Agaricineae</taxon>
        <taxon>Psathyrellaceae</taxon>
        <taxon>Candolleomyces</taxon>
    </lineage>
</organism>
<name>A0A4Q2D5Z5_9AGAR</name>
<reference evidence="2 3" key="1">
    <citation type="submission" date="2019-01" db="EMBL/GenBank/DDBJ databases">
        <title>Draft genome sequence of Psathyrella aberdarensis IHI B618.</title>
        <authorList>
            <person name="Buettner E."/>
            <person name="Kellner H."/>
        </authorList>
    </citation>
    <scope>NUCLEOTIDE SEQUENCE [LARGE SCALE GENOMIC DNA]</scope>
    <source>
        <strain evidence="2 3">IHI B618</strain>
    </source>
</reference>
<gene>
    <name evidence="2" type="ORF">EST38_g10992</name>
</gene>
<feature type="compositionally biased region" description="Low complexity" evidence="1">
    <location>
        <begin position="228"/>
        <end position="238"/>
    </location>
</feature>